<feature type="domain" description="MOM1 alpha-helical" evidence="2">
    <location>
        <begin position="303"/>
        <end position="358"/>
    </location>
</feature>
<accession>A0AAV7GLV6</accession>
<evidence type="ECO:0000259" key="2">
    <source>
        <dbReference type="Pfam" id="PF25029"/>
    </source>
</evidence>
<dbReference type="GO" id="GO:0140658">
    <property type="term" value="F:ATP-dependent chromatin remodeler activity"/>
    <property type="evidence" value="ECO:0007669"/>
    <property type="project" value="TreeGrafter"/>
</dbReference>
<dbReference type="InterPro" id="IPR056882">
    <property type="entry name" value="MOM1_dom"/>
</dbReference>
<evidence type="ECO:0000256" key="1">
    <source>
        <dbReference type="ARBA" id="ARBA00023242"/>
    </source>
</evidence>
<organism evidence="3 4">
    <name type="scientific">Dendrobium chrysotoxum</name>
    <name type="common">Orchid</name>
    <dbReference type="NCBI Taxonomy" id="161865"/>
    <lineage>
        <taxon>Eukaryota</taxon>
        <taxon>Viridiplantae</taxon>
        <taxon>Streptophyta</taxon>
        <taxon>Embryophyta</taxon>
        <taxon>Tracheophyta</taxon>
        <taxon>Spermatophyta</taxon>
        <taxon>Magnoliopsida</taxon>
        <taxon>Liliopsida</taxon>
        <taxon>Asparagales</taxon>
        <taxon>Orchidaceae</taxon>
        <taxon>Epidendroideae</taxon>
        <taxon>Malaxideae</taxon>
        <taxon>Dendrobiinae</taxon>
        <taxon>Dendrobium</taxon>
    </lineage>
</organism>
<keyword evidence="4" id="KW-1185">Reference proteome</keyword>
<name>A0AAV7GLV6_DENCH</name>
<keyword evidence="1" id="KW-0539">Nucleus</keyword>
<dbReference type="GO" id="GO:0042393">
    <property type="term" value="F:histone binding"/>
    <property type="evidence" value="ECO:0007669"/>
    <property type="project" value="TreeGrafter"/>
</dbReference>
<dbReference type="InterPro" id="IPR027417">
    <property type="entry name" value="P-loop_NTPase"/>
</dbReference>
<dbReference type="PANTHER" id="PTHR45623:SF13">
    <property type="entry name" value="HELICASE PROTEIN MOM1"/>
    <property type="match status" value="1"/>
</dbReference>
<evidence type="ECO:0000313" key="4">
    <source>
        <dbReference type="Proteomes" id="UP000775213"/>
    </source>
</evidence>
<sequence>MFNNKESGRFVFLIEKRACLPSVKLHFVDAVILFDSDWNPLNDLRSLQKISMESQHNGIKVFRLYTCFTVEEKLLMFAKQDTILDSNVESISQNITHSLLGWGAAYLFRKLDQFHSSSETTVFLNLHLTRKVEITGTAPHSILMKAQQIGATYSENIVLVGEKEGNSLPDNDTPIFWPGLLEGRYRRWIHISDRTQRIRRKVHNFDGFVKRNEAESETKKRRKTNIVDPVMPLECSREKRVSSKVDVTNLQMPRNLALLNLKTGNQSLKNKEVFLGYFVHSYRNCVTFSGYQNLRQTRLKSFFMLASCVHVKAQVVYRIESLETAKKHLQYECTEEEACSVYSRLRILKEKISCQARILEENLYLGGAKEIAVSDTKGLVTIGGAPDSFNSSEKLVSPKKGHTPHGTPINFHLNVEPVEDKLLKNLFDSIEKVSLRRSEDLSHKHQAEVLHFEKQMYEGRVQFEKAHDLDLEFLRTIHIDLTVINGKINLLIQEFSSKMDRLCQHLKQQKVKLLSMQLDMRRKGQELKHSWLVKAKTGQLEEFFDNLPLLETGFRIEKFKESSKYAGNCTESGTIILDSTHPFDGTNAELIKEPTGLQIL</sequence>
<dbReference type="GO" id="GO:0005634">
    <property type="term" value="C:nucleus"/>
    <property type="evidence" value="ECO:0007669"/>
    <property type="project" value="TreeGrafter"/>
</dbReference>
<comment type="caution">
    <text evidence="3">The sequence shown here is derived from an EMBL/GenBank/DDBJ whole genome shotgun (WGS) entry which is preliminary data.</text>
</comment>
<dbReference type="GO" id="GO:0016887">
    <property type="term" value="F:ATP hydrolysis activity"/>
    <property type="evidence" value="ECO:0007669"/>
    <property type="project" value="TreeGrafter"/>
</dbReference>
<dbReference type="AlphaFoldDB" id="A0AAV7GLV6"/>
<dbReference type="Gene3D" id="3.40.50.300">
    <property type="entry name" value="P-loop containing nucleotide triphosphate hydrolases"/>
    <property type="match status" value="1"/>
</dbReference>
<dbReference type="Proteomes" id="UP000775213">
    <property type="component" value="Unassembled WGS sequence"/>
</dbReference>
<dbReference type="EMBL" id="JAGFBR010000013">
    <property type="protein sequence ID" value="KAH0457161.1"/>
    <property type="molecule type" value="Genomic_DNA"/>
</dbReference>
<dbReference type="GO" id="GO:0003677">
    <property type="term" value="F:DNA binding"/>
    <property type="evidence" value="ECO:0007669"/>
    <property type="project" value="TreeGrafter"/>
</dbReference>
<dbReference type="Pfam" id="PF25029">
    <property type="entry name" value="MOM1"/>
    <property type="match status" value="1"/>
</dbReference>
<reference evidence="3 4" key="1">
    <citation type="journal article" date="2021" name="Hortic Res">
        <title>Chromosome-scale assembly of the Dendrobium chrysotoxum genome enhances the understanding of orchid evolution.</title>
        <authorList>
            <person name="Zhang Y."/>
            <person name="Zhang G.Q."/>
            <person name="Zhang D."/>
            <person name="Liu X.D."/>
            <person name="Xu X.Y."/>
            <person name="Sun W.H."/>
            <person name="Yu X."/>
            <person name="Zhu X."/>
            <person name="Wang Z.W."/>
            <person name="Zhao X."/>
            <person name="Zhong W.Y."/>
            <person name="Chen H."/>
            <person name="Yin W.L."/>
            <person name="Huang T."/>
            <person name="Niu S.C."/>
            <person name="Liu Z.J."/>
        </authorList>
    </citation>
    <scope>NUCLEOTIDE SEQUENCE [LARGE SCALE GENOMIC DNA]</scope>
    <source>
        <strain evidence="3">Lindl</strain>
    </source>
</reference>
<protein>
    <recommendedName>
        <fullName evidence="2">MOM1 alpha-helical domain-containing protein</fullName>
    </recommendedName>
</protein>
<dbReference type="GO" id="GO:0003682">
    <property type="term" value="F:chromatin binding"/>
    <property type="evidence" value="ECO:0007669"/>
    <property type="project" value="TreeGrafter"/>
</dbReference>
<dbReference type="PANTHER" id="PTHR45623">
    <property type="entry name" value="CHROMODOMAIN-HELICASE-DNA-BINDING PROTEIN 3-RELATED-RELATED"/>
    <property type="match status" value="1"/>
</dbReference>
<dbReference type="GO" id="GO:0000785">
    <property type="term" value="C:chromatin"/>
    <property type="evidence" value="ECO:0007669"/>
    <property type="project" value="TreeGrafter"/>
</dbReference>
<evidence type="ECO:0000313" key="3">
    <source>
        <dbReference type="EMBL" id="KAH0457161.1"/>
    </source>
</evidence>
<proteinExistence type="predicted"/>
<gene>
    <name evidence="3" type="ORF">IEQ34_015068</name>
</gene>